<accession>A0AAQ3QDI6</accession>
<feature type="compositionally biased region" description="Low complexity" evidence="1">
    <location>
        <begin position="107"/>
        <end position="117"/>
    </location>
</feature>
<feature type="region of interest" description="Disordered" evidence="1">
    <location>
        <begin position="43"/>
        <end position="69"/>
    </location>
</feature>
<proteinExistence type="predicted"/>
<protein>
    <submittedName>
        <fullName evidence="2">Uncharacterized protein</fullName>
    </submittedName>
</protein>
<keyword evidence="3" id="KW-1185">Reference proteome</keyword>
<feature type="region of interest" description="Disordered" evidence="1">
    <location>
        <begin position="170"/>
        <end position="192"/>
    </location>
</feature>
<reference evidence="2 3" key="1">
    <citation type="submission" date="2023-10" db="EMBL/GenBank/DDBJ databases">
        <title>Chromosome-scale genome assembly provides insights into flower coloration mechanisms of Canna indica.</title>
        <authorList>
            <person name="Li C."/>
        </authorList>
    </citation>
    <scope>NUCLEOTIDE SEQUENCE [LARGE SCALE GENOMIC DNA]</scope>
    <source>
        <tissue evidence="2">Flower</tissue>
    </source>
</reference>
<feature type="compositionally biased region" description="Polar residues" evidence="1">
    <location>
        <begin position="132"/>
        <end position="143"/>
    </location>
</feature>
<dbReference type="Proteomes" id="UP001327560">
    <property type="component" value="Chromosome 4"/>
</dbReference>
<sequence length="192" mass="21023">MSSRGGTITRLKQHLAVGYPDVTKCPKAPVERVWDAEQRAEFNRRDTQDVSQYEGRQYEARGGGADEDSDLEAVIRASLEQEAFERDQKYYFDSQFEYGRGSGSGGTSSVDSTSATGAMNQSGSIPSCPHIGQSSSKRVLSQSKGGGSRGRGIRGFFTNIVPNGRKFSVDLIDLDPRTYPPQTSKQPRIDDS</sequence>
<gene>
    <name evidence="2" type="ORF">Cni_G13960</name>
</gene>
<organism evidence="2 3">
    <name type="scientific">Canna indica</name>
    <name type="common">Indian-shot</name>
    <dbReference type="NCBI Taxonomy" id="4628"/>
    <lineage>
        <taxon>Eukaryota</taxon>
        <taxon>Viridiplantae</taxon>
        <taxon>Streptophyta</taxon>
        <taxon>Embryophyta</taxon>
        <taxon>Tracheophyta</taxon>
        <taxon>Spermatophyta</taxon>
        <taxon>Magnoliopsida</taxon>
        <taxon>Liliopsida</taxon>
        <taxon>Zingiberales</taxon>
        <taxon>Cannaceae</taxon>
        <taxon>Canna</taxon>
    </lineage>
</organism>
<dbReference type="EMBL" id="CP136893">
    <property type="protein sequence ID" value="WOL05233.1"/>
    <property type="molecule type" value="Genomic_DNA"/>
</dbReference>
<evidence type="ECO:0000256" key="1">
    <source>
        <dbReference type="SAM" id="MobiDB-lite"/>
    </source>
</evidence>
<name>A0AAQ3QDI6_9LILI</name>
<feature type="region of interest" description="Disordered" evidence="1">
    <location>
        <begin position="96"/>
        <end position="158"/>
    </location>
</feature>
<evidence type="ECO:0000313" key="3">
    <source>
        <dbReference type="Proteomes" id="UP001327560"/>
    </source>
</evidence>
<evidence type="ECO:0000313" key="2">
    <source>
        <dbReference type="EMBL" id="WOL05233.1"/>
    </source>
</evidence>
<dbReference type="AlphaFoldDB" id="A0AAQ3QDI6"/>